<dbReference type="AlphaFoldDB" id="B4D8A7"/>
<dbReference type="GO" id="GO:0016787">
    <property type="term" value="F:hydrolase activity"/>
    <property type="evidence" value="ECO:0007669"/>
    <property type="project" value="UniProtKB-UniRule"/>
</dbReference>
<sequence length="513" mass="56731">MRKRRLSCLGTALHHLTNQRTLLVRLSRNDGVAVPSFPTPDANFGSEFFFARHVQSRGEEADELHLRMESEPQERAVIAALISHCARHYDYVLLHLHPELPSAITIQALIESDLAYVFLQPSTQNLYDFRLLLHEACDRTHGTCCHIKAILCAEESIAAPEFHALLKELGHPPHSVMRGFPLRNEGSWADHRFDLHINRLAREIARCRIGLALSSGGAKGLAHIGVIQVLEENGIEVDCIAGSSMGAYVGSIWSYGLDGTQLEKIARELEGRWGLLRLVDPVIPPRRGFIRTRRTVARLRKSIGDAHFSDLIRPLRVLATRLDTLERVVFSTGEVAGAVDASIAIPGVCVPVTLDGEIYIDGGIADPLPVDVLMEMGIERIIAVNVIPTPEKLRYWLDSGRELNGREKPPTAFGRFLHQHFDYGAHGNILDTMMCAINGAQTRVAEASAREADLVVRPLASDALWHDFTRPKKYIALGRAAAEAQLPELLRLAKPNTYEKAITPLAVTPPLAA</sequence>
<dbReference type="Gene3D" id="3.40.1090.10">
    <property type="entry name" value="Cytosolic phospholipase A2 catalytic domain"/>
    <property type="match status" value="2"/>
</dbReference>
<dbReference type="Proteomes" id="UP000005824">
    <property type="component" value="Unassembled WGS sequence"/>
</dbReference>
<dbReference type="InterPro" id="IPR016035">
    <property type="entry name" value="Acyl_Trfase/lysoPLipase"/>
</dbReference>
<feature type="short sequence motif" description="GXSXG" evidence="4">
    <location>
        <begin position="242"/>
        <end position="246"/>
    </location>
</feature>
<dbReference type="Gene3D" id="3.40.50.300">
    <property type="entry name" value="P-loop containing nucleotide triphosphate hydrolases"/>
    <property type="match status" value="1"/>
</dbReference>
<evidence type="ECO:0000313" key="7">
    <source>
        <dbReference type="Proteomes" id="UP000005824"/>
    </source>
</evidence>
<dbReference type="CDD" id="cd07205">
    <property type="entry name" value="Pat_PNPLA6_PNPLA7_NTE1_like"/>
    <property type="match status" value="1"/>
</dbReference>
<reference evidence="6 7" key="1">
    <citation type="journal article" date="2011" name="J. Bacteriol.">
        <title>Genome sequence of Chthoniobacter flavus Ellin428, an aerobic heterotrophic soil bacterium.</title>
        <authorList>
            <person name="Kant R."/>
            <person name="van Passel M.W."/>
            <person name="Palva A."/>
            <person name="Lucas S."/>
            <person name="Lapidus A."/>
            <person name="Glavina Del Rio T."/>
            <person name="Dalin E."/>
            <person name="Tice H."/>
            <person name="Bruce D."/>
            <person name="Goodwin L."/>
            <person name="Pitluck S."/>
            <person name="Larimer F.W."/>
            <person name="Land M.L."/>
            <person name="Hauser L."/>
            <person name="Sangwan P."/>
            <person name="de Vos W.M."/>
            <person name="Janssen P.H."/>
            <person name="Smidt H."/>
        </authorList>
    </citation>
    <scope>NUCLEOTIDE SEQUENCE [LARGE SCALE GENOMIC DNA]</scope>
    <source>
        <strain evidence="6 7">Ellin428</strain>
    </source>
</reference>
<dbReference type="SUPFAM" id="SSF52151">
    <property type="entry name" value="FabD/lysophospholipase-like"/>
    <property type="match status" value="1"/>
</dbReference>
<proteinExistence type="predicted"/>
<feature type="domain" description="PNPLA" evidence="5">
    <location>
        <begin position="211"/>
        <end position="374"/>
    </location>
</feature>
<dbReference type="GO" id="GO:0016042">
    <property type="term" value="P:lipid catabolic process"/>
    <property type="evidence" value="ECO:0007669"/>
    <property type="project" value="UniProtKB-UniRule"/>
</dbReference>
<dbReference type="PROSITE" id="PS51635">
    <property type="entry name" value="PNPLA"/>
    <property type="match status" value="1"/>
</dbReference>
<dbReference type="FunCoup" id="B4D8A7">
    <property type="interactions" value="47"/>
</dbReference>
<evidence type="ECO:0000256" key="4">
    <source>
        <dbReference type="PROSITE-ProRule" id="PRU01161"/>
    </source>
</evidence>
<keyword evidence="3 4" id="KW-0443">Lipid metabolism</keyword>
<evidence type="ECO:0000313" key="6">
    <source>
        <dbReference type="EMBL" id="EDY17300.1"/>
    </source>
</evidence>
<dbReference type="PANTHER" id="PTHR14226">
    <property type="entry name" value="NEUROPATHY TARGET ESTERASE/SWISS CHEESE D.MELANOGASTER"/>
    <property type="match status" value="1"/>
</dbReference>
<keyword evidence="2 4" id="KW-0442">Lipid degradation</keyword>
<dbReference type="PANTHER" id="PTHR14226:SF29">
    <property type="entry name" value="NEUROPATHY TARGET ESTERASE SWS"/>
    <property type="match status" value="1"/>
</dbReference>
<name>B4D8A7_9BACT</name>
<gene>
    <name evidence="6" type="ORF">CfE428DRAFT_5147</name>
</gene>
<feature type="active site" description="Nucleophile" evidence="4">
    <location>
        <position position="244"/>
    </location>
</feature>
<comment type="caution">
    <text evidence="4">Lacks conserved residue(s) required for the propagation of feature annotation.</text>
</comment>
<protein>
    <submittedName>
        <fullName evidence="6">Patatin</fullName>
    </submittedName>
</protein>
<dbReference type="InterPro" id="IPR002641">
    <property type="entry name" value="PNPLA_dom"/>
</dbReference>
<dbReference type="EMBL" id="ABVL01000021">
    <property type="protein sequence ID" value="EDY17300.1"/>
    <property type="molecule type" value="Genomic_DNA"/>
</dbReference>
<dbReference type="Pfam" id="PF01734">
    <property type="entry name" value="Patatin"/>
    <property type="match status" value="1"/>
</dbReference>
<dbReference type="RefSeq" id="WP_006982468.1">
    <property type="nucleotide sequence ID" value="NZ_ABVL01000021.1"/>
</dbReference>
<evidence type="ECO:0000256" key="2">
    <source>
        <dbReference type="ARBA" id="ARBA00022963"/>
    </source>
</evidence>
<evidence type="ECO:0000256" key="3">
    <source>
        <dbReference type="ARBA" id="ARBA00023098"/>
    </source>
</evidence>
<organism evidence="6 7">
    <name type="scientific">Chthoniobacter flavus Ellin428</name>
    <dbReference type="NCBI Taxonomy" id="497964"/>
    <lineage>
        <taxon>Bacteria</taxon>
        <taxon>Pseudomonadati</taxon>
        <taxon>Verrucomicrobiota</taxon>
        <taxon>Spartobacteria</taxon>
        <taxon>Chthoniobacterales</taxon>
        <taxon>Chthoniobacteraceae</taxon>
        <taxon>Chthoniobacter</taxon>
    </lineage>
</organism>
<dbReference type="InParanoid" id="B4D8A7"/>
<comment type="caution">
    <text evidence="6">The sequence shown here is derived from an EMBL/GenBank/DDBJ whole genome shotgun (WGS) entry which is preliminary data.</text>
</comment>
<dbReference type="eggNOG" id="COG1752">
    <property type="taxonomic scope" value="Bacteria"/>
</dbReference>
<dbReference type="InterPro" id="IPR027417">
    <property type="entry name" value="P-loop_NTPase"/>
</dbReference>
<dbReference type="STRING" id="497964.CfE428DRAFT_5147"/>
<evidence type="ECO:0000256" key="1">
    <source>
        <dbReference type="ARBA" id="ARBA00022801"/>
    </source>
</evidence>
<keyword evidence="1 4" id="KW-0378">Hydrolase</keyword>
<evidence type="ECO:0000259" key="5">
    <source>
        <dbReference type="PROSITE" id="PS51635"/>
    </source>
</evidence>
<feature type="active site" description="Proton acceptor" evidence="4">
    <location>
        <position position="361"/>
    </location>
</feature>
<keyword evidence="7" id="KW-1185">Reference proteome</keyword>
<accession>B4D8A7</accession>
<feature type="short sequence motif" description="DGA/G" evidence="4">
    <location>
        <begin position="361"/>
        <end position="363"/>
    </location>
</feature>
<dbReference type="InterPro" id="IPR050301">
    <property type="entry name" value="NTE"/>
</dbReference>